<proteinExistence type="predicted"/>
<protein>
    <submittedName>
        <fullName evidence="1">Exodeoxyribonuclease VII large subunit</fullName>
    </submittedName>
</protein>
<comment type="caution">
    <text evidence="1">The sequence shown here is derived from an EMBL/GenBank/DDBJ whole genome shotgun (WGS) entry which is preliminary data.</text>
</comment>
<evidence type="ECO:0000313" key="1">
    <source>
        <dbReference type="EMBL" id="TKY91403.1"/>
    </source>
</evidence>
<name>A0AC61S9Q9_9EURY</name>
<evidence type="ECO:0000313" key="2">
    <source>
        <dbReference type="Proteomes" id="UP000315423"/>
    </source>
</evidence>
<sequence>MDLINKNIWVKGEISNLTNHSSGHKYFTLKDSRSQLNCVMFRNYCQNLGFKPEAGMKVLAFGNIDVYEVRGDYKLMVTLLRRKGVGELHIALEVLKRKLHSHGLFDIDHKQSLPQFPRRIGVVTSPTGAVLQDIINVTRRRFPVDILVSPTVVQGEKAQFSIVRSIERLNTKEIDVIILARGGGSLEDLLPFNSEAVARAIYRSSVPVVSAVGHETDLTIADLAADVRAPTPSAAAELVVPDKDEVLVRIQGDKLRLITAIRNQIESQINHLSHLENRIDARRVISMLDQYMLRVDELTFRLKQTINRDIEENANMLESFMSRLNAISPPNTLKRGYSIVLYNGEVVKSIKQIKKGDALEIRMIDGRIFTKVNRKEEDV</sequence>
<gene>
    <name evidence="1" type="ORF">C5S46_06020</name>
</gene>
<dbReference type="EMBL" id="QYBA01000202">
    <property type="protein sequence ID" value="TKY91403.1"/>
    <property type="molecule type" value="Genomic_DNA"/>
</dbReference>
<organism evidence="1 2">
    <name type="scientific">Candidatus Methanomarinus sp</name>
    <dbReference type="NCBI Taxonomy" id="3386244"/>
    <lineage>
        <taxon>Archaea</taxon>
        <taxon>Methanobacteriati</taxon>
        <taxon>Methanobacteriota</taxon>
        <taxon>Stenosarchaea group</taxon>
        <taxon>Methanomicrobia</taxon>
        <taxon>Methanosarcinales</taxon>
        <taxon>ANME-2 cluster</taxon>
        <taxon>Candidatus Methanocomedenaceae</taxon>
        <taxon>Candidatus Methanomarinus</taxon>
    </lineage>
</organism>
<accession>A0AC61S9Q9</accession>
<reference evidence="1" key="1">
    <citation type="submission" date="2018-09" db="EMBL/GenBank/DDBJ databases">
        <title>A genomic encyclopedia of anaerobic methanotrophic archaea.</title>
        <authorList>
            <person name="Skennerton C.T."/>
            <person name="Chadwick G.L."/>
            <person name="Laso-Perez R."/>
            <person name="Leu A.O."/>
            <person name="Speth D.R."/>
            <person name="Yu H."/>
            <person name="Morgan-Lang C."/>
            <person name="Hatzenpichler R."/>
            <person name="Goudeau D."/>
            <person name="Malmstrom R."/>
            <person name="Woyke T."/>
            <person name="Hallam S."/>
            <person name="Tyson G.W."/>
            <person name="Wegener G."/>
            <person name="Boetius A."/>
            <person name="Orphan V.J."/>
        </authorList>
    </citation>
    <scope>NUCLEOTIDE SEQUENCE</scope>
    <source>
        <strain evidence="1">CONS3730D10UFb2</strain>
    </source>
</reference>
<dbReference type="Proteomes" id="UP000315423">
    <property type="component" value="Unassembled WGS sequence"/>
</dbReference>